<dbReference type="InterPro" id="IPR029068">
    <property type="entry name" value="Glyas_Bleomycin-R_OHBP_Dase"/>
</dbReference>
<feature type="domain" description="VOC" evidence="1">
    <location>
        <begin position="3"/>
        <end position="127"/>
    </location>
</feature>
<dbReference type="PROSITE" id="PS51819">
    <property type="entry name" value="VOC"/>
    <property type="match status" value="1"/>
</dbReference>
<dbReference type="STRING" id="28066.RF819_16765"/>
<name>A0A1T1AVN2_RHOFE</name>
<evidence type="ECO:0000313" key="2">
    <source>
        <dbReference type="EMBL" id="OOV08150.1"/>
    </source>
</evidence>
<reference evidence="2 3" key="1">
    <citation type="submission" date="2017-01" db="EMBL/GenBank/DDBJ databases">
        <title>Genome sequencing of Rhodoferax fermentans JCM 7819.</title>
        <authorList>
            <person name="Kim Y.J."/>
            <person name="Farh M.E.-A."/>
            <person name="Yang D.-C."/>
        </authorList>
    </citation>
    <scope>NUCLEOTIDE SEQUENCE [LARGE SCALE GENOMIC DNA]</scope>
    <source>
        <strain evidence="2 3">JCM 7819</strain>
    </source>
</reference>
<dbReference type="AlphaFoldDB" id="A0A1T1AVN2"/>
<organism evidence="2 3">
    <name type="scientific">Rhodoferax fermentans</name>
    <dbReference type="NCBI Taxonomy" id="28066"/>
    <lineage>
        <taxon>Bacteria</taxon>
        <taxon>Pseudomonadati</taxon>
        <taxon>Pseudomonadota</taxon>
        <taxon>Betaproteobacteria</taxon>
        <taxon>Burkholderiales</taxon>
        <taxon>Comamonadaceae</taxon>
        <taxon>Rhodoferax</taxon>
    </lineage>
</organism>
<accession>A0A1T1AVN2</accession>
<evidence type="ECO:0000313" key="3">
    <source>
        <dbReference type="Proteomes" id="UP000190750"/>
    </source>
</evidence>
<dbReference type="InterPro" id="IPR053863">
    <property type="entry name" value="Glyoxy/Ble-like_N"/>
</dbReference>
<dbReference type="SUPFAM" id="SSF54593">
    <property type="entry name" value="Glyoxalase/Bleomycin resistance protein/Dihydroxybiphenyl dioxygenase"/>
    <property type="match status" value="1"/>
</dbReference>
<dbReference type="PANTHER" id="PTHR36503:SF2">
    <property type="entry name" value="BLR2408 PROTEIN"/>
    <property type="match status" value="1"/>
</dbReference>
<gene>
    <name evidence="2" type="ORF">RF819_16765</name>
</gene>
<dbReference type="EMBL" id="MTJN01000002">
    <property type="protein sequence ID" value="OOV08150.1"/>
    <property type="molecule type" value="Genomic_DNA"/>
</dbReference>
<dbReference type="PANTHER" id="PTHR36503">
    <property type="entry name" value="BLR2520 PROTEIN"/>
    <property type="match status" value="1"/>
</dbReference>
<keyword evidence="3" id="KW-1185">Reference proteome</keyword>
<protein>
    <submittedName>
        <fullName evidence="2">Glyoxalase/bleomycin resistance/extradiol dioxygenase family protein</fullName>
    </submittedName>
</protein>
<keyword evidence="2" id="KW-0223">Dioxygenase</keyword>
<keyword evidence="2" id="KW-0560">Oxidoreductase</keyword>
<evidence type="ECO:0000259" key="1">
    <source>
        <dbReference type="PROSITE" id="PS51819"/>
    </source>
</evidence>
<sequence length="136" mass="15058">MYKQIFVNLPIQDMARSKAFFQALGLSFNPRFTNEQGACLEIGENFYAMLLVEPFFQGFTQKPIGDAQKTTEVILALSVDSRAEVDDVINKAVAAGATTPNAPQDHGFTFQHGFADLDGHQWEVLWMDEAAAPAQM</sequence>
<dbReference type="InterPro" id="IPR037523">
    <property type="entry name" value="VOC_core"/>
</dbReference>
<dbReference type="Pfam" id="PF22677">
    <property type="entry name" value="Ble-like_N"/>
    <property type="match status" value="1"/>
</dbReference>
<dbReference type="OrthoDB" id="4265398at2"/>
<dbReference type="Gene3D" id="3.10.180.10">
    <property type="entry name" value="2,3-Dihydroxybiphenyl 1,2-Dioxygenase, domain 1"/>
    <property type="match status" value="1"/>
</dbReference>
<comment type="caution">
    <text evidence="2">The sequence shown here is derived from an EMBL/GenBank/DDBJ whole genome shotgun (WGS) entry which is preliminary data.</text>
</comment>
<dbReference type="RefSeq" id="WP_078366019.1">
    <property type="nucleotide sequence ID" value="NZ_MTJN01000002.1"/>
</dbReference>
<dbReference type="GO" id="GO:0051213">
    <property type="term" value="F:dioxygenase activity"/>
    <property type="evidence" value="ECO:0007669"/>
    <property type="project" value="UniProtKB-KW"/>
</dbReference>
<dbReference type="Proteomes" id="UP000190750">
    <property type="component" value="Unassembled WGS sequence"/>
</dbReference>
<proteinExistence type="predicted"/>